<sequence length="168" mass="19201">MKNKKLRYLVLLAFLILTLVSCSNNPIKHTTYEGSFSKLKAETIAVDIETKSSQGFYASLDFNLTEGQVDWEIINPENESVFKGYVVYEDGKIYRELTYPLDYLGGTLNLKEEVKDETDKNGNIIHIPNFNYLQFEAGSQTGVYKLNLQPINADGSYEIIWSNKLPRK</sequence>
<dbReference type="EMBL" id="VSSQ01015667">
    <property type="protein sequence ID" value="MPM56266.1"/>
    <property type="molecule type" value="Genomic_DNA"/>
</dbReference>
<dbReference type="AlphaFoldDB" id="A0A645ATN1"/>
<comment type="caution">
    <text evidence="1">The sequence shown here is derived from an EMBL/GenBank/DDBJ whole genome shotgun (WGS) entry which is preliminary data.</text>
</comment>
<evidence type="ECO:0000313" key="1">
    <source>
        <dbReference type="EMBL" id="MPM56266.1"/>
    </source>
</evidence>
<reference evidence="1" key="1">
    <citation type="submission" date="2019-08" db="EMBL/GenBank/DDBJ databases">
        <authorList>
            <person name="Kucharzyk K."/>
            <person name="Murdoch R.W."/>
            <person name="Higgins S."/>
            <person name="Loffler F."/>
        </authorList>
    </citation>
    <scope>NUCLEOTIDE SEQUENCE</scope>
</reference>
<gene>
    <name evidence="1" type="ORF">SDC9_103068</name>
</gene>
<accession>A0A645ATN1</accession>
<evidence type="ECO:0008006" key="2">
    <source>
        <dbReference type="Google" id="ProtNLM"/>
    </source>
</evidence>
<protein>
    <recommendedName>
        <fullName evidence="2">Lipoprotein</fullName>
    </recommendedName>
</protein>
<organism evidence="1">
    <name type="scientific">bioreactor metagenome</name>
    <dbReference type="NCBI Taxonomy" id="1076179"/>
    <lineage>
        <taxon>unclassified sequences</taxon>
        <taxon>metagenomes</taxon>
        <taxon>ecological metagenomes</taxon>
    </lineage>
</organism>
<proteinExistence type="predicted"/>
<name>A0A645ATN1_9ZZZZ</name>
<dbReference type="PROSITE" id="PS51257">
    <property type="entry name" value="PROKAR_LIPOPROTEIN"/>
    <property type="match status" value="1"/>
</dbReference>